<dbReference type="OrthoDB" id="9805202at2"/>
<evidence type="ECO:0000313" key="3">
    <source>
        <dbReference type="Proteomes" id="UP000298471"/>
    </source>
</evidence>
<dbReference type="GO" id="GO:0020037">
    <property type="term" value="F:heme binding"/>
    <property type="evidence" value="ECO:0007669"/>
    <property type="project" value="InterPro"/>
</dbReference>
<evidence type="ECO:0000256" key="1">
    <source>
        <dbReference type="SAM" id="MobiDB-lite"/>
    </source>
</evidence>
<feature type="compositionally biased region" description="Basic and acidic residues" evidence="1">
    <location>
        <begin position="17"/>
        <end position="29"/>
    </location>
</feature>
<dbReference type="GO" id="GO:0004130">
    <property type="term" value="F:cytochrome-c peroxidase activity"/>
    <property type="evidence" value="ECO:0007669"/>
    <property type="project" value="TreeGrafter"/>
</dbReference>
<dbReference type="SUPFAM" id="SSF46626">
    <property type="entry name" value="Cytochrome c"/>
    <property type="match status" value="1"/>
</dbReference>
<reference evidence="2 3" key="1">
    <citation type="submission" date="2019-04" db="EMBL/GenBank/DDBJ databases">
        <authorList>
            <person name="Feng G."/>
            <person name="Zhang J."/>
            <person name="Zhu H."/>
        </authorList>
    </citation>
    <scope>NUCLEOTIDE SEQUENCE [LARGE SCALE GENOMIC DNA]</scope>
    <source>
        <strain evidence="2 3">9PBR-1</strain>
    </source>
</reference>
<dbReference type="PANTHER" id="PTHR30600">
    <property type="entry name" value="CYTOCHROME C PEROXIDASE-RELATED"/>
    <property type="match status" value="1"/>
</dbReference>
<evidence type="ECO:0000313" key="2">
    <source>
        <dbReference type="EMBL" id="TGE22561.1"/>
    </source>
</evidence>
<organism evidence="2 3">
    <name type="scientific">Hymenobacter metallicola</name>
    <dbReference type="NCBI Taxonomy" id="2563114"/>
    <lineage>
        <taxon>Bacteria</taxon>
        <taxon>Pseudomonadati</taxon>
        <taxon>Bacteroidota</taxon>
        <taxon>Cytophagia</taxon>
        <taxon>Cytophagales</taxon>
        <taxon>Hymenobacteraceae</taxon>
        <taxon>Hymenobacter</taxon>
    </lineage>
</organism>
<dbReference type="Gene3D" id="1.10.760.10">
    <property type="entry name" value="Cytochrome c-like domain"/>
    <property type="match status" value="1"/>
</dbReference>
<dbReference type="EMBL" id="SRMB01000006">
    <property type="protein sequence ID" value="TGE22561.1"/>
    <property type="molecule type" value="Genomic_DNA"/>
</dbReference>
<dbReference type="Proteomes" id="UP000298471">
    <property type="component" value="Unassembled WGS sequence"/>
</dbReference>
<proteinExistence type="predicted"/>
<name>A0A4Z0Q0C4_9BACT</name>
<comment type="caution">
    <text evidence="2">The sequence shown here is derived from an EMBL/GenBank/DDBJ whole genome shotgun (WGS) entry which is preliminary data.</text>
</comment>
<accession>A0A4Z0Q0C4</accession>
<dbReference type="GO" id="GO:0009055">
    <property type="term" value="F:electron transfer activity"/>
    <property type="evidence" value="ECO:0007669"/>
    <property type="project" value="InterPro"/>
</dbReference>
<protein>
    <submittedName>
        <fullName evidence="2">Uncharacterized protein</fullName>
    </submittedName>
</protein>
<gene>
    <name evidence="2" type="ORF">E5K02_22765</name>
</gene>
<dbReference type="InterPro" id="IPR036909">
    <property type="entry name" value="Cyt_c-like_dom_sf"/>
</dbReference>
<feature type="compositionally biased region" description="Basic and acidic residues" evidence="1">
    <location>
        <begin position="1"/>
        <end position="10"/>
    </location>
</feature>
<sequence>MLYTPPDKRTLISSNSRSDRALRNEKRSSLTESAGQQLFMTHPLPETRLQGGNCHGGPNTSRDMLRNNGLDSFLRDVGRKAVTRHAQDRAVFRAPSLRDIALMGSYMHDGRFKPLDEVLNHYSEHVQPSAMFSPCSCRFPTRPVA</sequence>
<keyword evidence="3" id="KW-1185">Reference proteome</keyword>
<feature type="region of interest" description="Disordered" evidence="1">
    <location>
        <begin position="1"/>
        <end position="34"/>
    </location>
</feature>
<dbReference type="AlphaFoldDB" id="A0A4Z0Q0C4"/>
<dbReference type="InterPro" id="IPR051395">
    <property type="entry name" value="Cytochrome_c_Peroxidase/MauG"/>
</dbReference>